<dbReference type="RefSeq" id="WP_210325748.1">
    <property type="nucleotide sequence ID" value="NZ_JACHBG010000023.1"/>
</dbReference>
<evidence type="ECO:0000259" key="3">
    <source>
        <dbReference type="PROSITE" id="PS51208"/>
    </source>
</evidence>
<dbReference type="NCBIfam" id="TIGR02601">
    <property type="entry name" value="autotrns_rpt"/>
    <property type="match status" value="6"/>
</dbReference>
<sequence>MCSKKTREPFPRFLLPTGVCVALTGAGIIPAHATCSTAGLTVTCSGVANPLAPSYANSANNINATVNPGASVGVLLGVGGTAMSLTGNNNTLTNNGTIDPSALGSGLGVLSSGAVVGNASASPNTTVINNGTMYGSTGVAVSGVTGMALSVQNGTGGTSNIRNTGTIGSNPLVGATLSGADAPVVAAYGGGTVNMTNSGTIYGRVSFGSNGTPGQGNTFTNSGTINGGVSMGANGNNTFTAVTGSSVNTAGGTGGAFNITVGPNTLNVAATGIVDGGAGGNNMLKLQQGVSANGTIAVNNYINFNHLNVQAGNWTINGASTAQDATLSGGVAIINDNASLGTGTITATGGALQAGTAGLDVSNNVALGAGGLTVQGATGLTLSGTVSGGGALTKNDGGTLTLSGASTYTGGTNLNGGGLIVSNSAALGTGALNVNAAASLDASTNVTLGNGINLATGTTLTIGGSNNLGLSGTIAGAGGLVKNGAATTMLTGANTYTGETTINAGTLALGAGGSIAATGTLNLTGAGATFDLSGASGAQTIGSLAGAAGTNVDLGSNSLTIDGTINATYAGTIGGAGSVTVSGAGTQSLTGTNVYTGGTNLNGGNLVVGSNTALGSGAVNVNGSSTLDATTNVSLANGINVATGTTLTLGGSTALGLSGTISGGGGLIKNGAATTTLNGANTYTGGTTINAGTLALGAGGSLASMGAVNLASSGATFDLSSATGAQSIGALNGVAGTNVNLGANALTLGGTAGGTFSGAIGGAGSLTLAGSGAQTLAGASTYTGGTHLNSGSLVLGNSAALGTGALNVNVSALLDTSANVTLSNTVNLAAGSTLTLGGSNALTLSGGIAGAAALVKNGAATTTLNGANTYTGGTTINAGTLALGAGGSLASMGAVSLASAGATFDLSGASGAQTIGALSGVVGTNVNLGGNALTLAGSGNTTYSGAIGGVGSLTMAGSGTQTLTGASTYAGGTTINAGTLSVSSDANLGAASGALTFTGGVLATTGSFISGRSVTLNGTGAFDVAAGDTLGLTGTLSGAGSFTKAGSGIFDYDGNGSGFTGMTEVAAGSLIVGSDASHANATLGGSVTANNGATLGGHGTVGSGSGSVVTIGSGGTVAPGNSIGTLTVNGNYVQAAGSTYVAEIDPSGASDLIKVTGTATINGGTVSVLKAPGSYAPGTHYTLLTAAGGVTGTYGTLGQNMPFVDLALNYDANDVFLDVARNNVAFPAVGITRNQKATAGALESLGSGSTLYTVIAGAPDAGTARADFDALSGEIHASARSALIDDSYFVRDAANNRIRSAFGDATGADMPLLGYGPDGVKPVTADSIGAVAWGQAFGTWGSYDGDGNAAGMDTSIGGFLAGLDGEVAENVRLGLLAGYSRTSFDVSDRASSGSSDNWHLGLYGGGKWNALRLSGGLAYTWHDIATSRSVAFPGVTDSLSSDYHAGTVQAFGEAGYRIDTAGGFAFEPFANLAYVSLHTNGFSEDGGNAALRGNGGTTDTTFTTLGLHLSSVFDLGGTKTNAHGTLGWRHAFGDTTPISRQAFAGSDTFTVAGAPIAQDAALIEAGLDVNLTKAATLGVAYQGQFGGGAMQNGFKADFSVKF</sequence>
<comment type="caution">
    <text evidence="4">The sequence shown here is derived from an EMBL/GenBank/DDBJ whole genome shotgun (WGS) entry which is preliminary data.</text>
</comment>
<dbReference type="SUPFAM" id="SSF103515">
    <property type="entry name" value="Autotransporter"/>
    <property type="match status" value="1"/>
</dbReference>
<reference evidence="4 5" key="1">
    <citation type="submission" date="2020-08" db="EMBL/GenBank/DDBJ databases">
        <title>Genomic Encyclopedia of Type Strains, Phase IV (KMG-V): Genome sequencing to study the core and pangenomes of soil and plant-associated prokaryotes.</title>
        <authorList>
            <person name="Whitman W."/>
        </authorList>
    </citation>
    <scope>NUCLEOTIDE SEQUENCE [LARGE SCALE GENOMIC DNA]</scope>
    <source>
        <strain evidence="4 5">SEMIA 4060</strain>
    </source>
</reference>
<organism evidence="4 5">
    <name type="scientific">Rhizobium lusitanum</name>
    <dbReference type="NCBI Taxonomy" id="293958"/>
    <lineage>
        <taxon>Bacteria</taxon>
        <taxon>Pseudomonadati</taxon>
        <taxon>Pseudomonadota</taxon>
        <taxon>Alphaproteobacteria</taxon>
        <taxon>Hyphomicrobiales</taxon>
        <taxon>Rhizobiaceae</taxon>
        <taxon>Rhizobium/Agrobacterium group</taxon>
        <taxon>Rhizobium</taxon>
    </lineage>
</organism>
<dbReference type="InterPro" id="IPR012332">
    <property type="entry name" value="Autotransporter_pectin_lyase_C"/>
</dbReference>
<dbReference type="Gene3D" id="2.40.128.130">
    <property type="entry name" value="Autotransporter beta-domain"/>
    <property type="match status" value="1"/>
</dbReference>
<gene>
    <name evidence="4" type="ORF">GGD46_005830</name>
</gene>
<evidence type="ECO:0000313" key="4">
    <source>
        <dbReference type="EMBL" id="MBB6488514.1"/>
    </source>
</evidence>
<dbReference type="GO" id="GO:0019867">
    <property type="term" value="C:outer membrane"/>
    <property type="evidence" value="ECO:0007669"/>
    <property type="project" value="InterPro"/>
</dbReference>
<dbReference type="InterPro" id="IPR011050">
    <property type="entry name" value="Pectin_lyase_fold/virulence"/>
</dbReference>
<dbReference type="Proteomes" id="UP000565576">
    <property type="component" value="Unassembled WGS sequence"/>
</dbReference>
<dbReference type="Gene3D" id="2.160.20.20">
    <property type="match status" value="2"/>
</dbReference>
<dbReference type="EMBL" id="JACHBG010000023">
    <property type="protein sequence ID" value="MBB6488514.1"/>
    <property type="molecule type" value="Genomic_DNA"/>
</dbReference>
<dbReference type="InterPro" id="IPR006315">
    <property type="entry name" value="OM_autotransptr_brl_dom"/>
</dbReference>
<feature type="chain" id="PRO_5031496267" evidence="2">
    <location>
        <begin position="34"/>
        <end position="1602"/>
    </location>
</feature>
<dbReference type="NCBIfam" id="TIGR01414">
    <property type="entry name" value="autotrans_barl"/>
    <property type="match status" value="1"/>
</dbReference>
<dbReference type="Pfam" id="PF12951">
    <property type="entry name" value="PATR"/>
    <property type="match status" value="7"/>
</dbReference>
<dbReference type="Pfam" id="PF03797">
    <property type="entry name" value="Autotransporter"/>
    <property type="match status" value="1"/>
</dbReference>
<dbReference type="InterPro" id="IPR036709">
    <property type="entry name" value="Autotransporte_beta_dom_sf"/>
</dbReference>
<feature type="domain" description="Autotransporter" evidence="3">
    <location>
        <begin position="1325"/>
        <end position="1602"/>
    </location>
</feature>
<evidence type="ECO:0000256" key="2">
    <source>
        <dbReference type="SAM" id="SignalP"/>
    </source>
</evidence>
<evidence type="ECO:0000313" key="5">
    <source>
        <dbReference type="Proteomes" id="UP000565576"/>
    </source>
</evidence>
<dbReference type="InterPro" id="IPR013425">
    <property type="entry name" value="Autotrns_rpt"/>
</dbReference>
<protein>
    <submittedName>
        <fullName evidence="4">Outer membrane autotransporter protein</fullName>
    </submittedName>
</protein>
<dbReference type="SUPFAM" id="SSF51126">
    <property type="entry name" value="Pectin lyase-like"/>
    <property type="match status" value="3"/>
</dbReference>
<accession>A0A7X0MF90</accession>
<keyword evidence="1 2" id="KW-0732">Signal</keyword>
<proteinExistence type="predicted"/>
<dbReference type="InterPro" id="IPR005546">
    <property type="entry name" value="Autotransporte_beta"/>
</dbReference>
<evidence type="ECO:0000256" key="1">
    <source>
        <dbReference type="ARBA" id="ARBA00022729"/>
    </source>
</evidence>
<dbReference type="PROSITE" id="PS51208">
    <property type="entry name" value="AUTOTRANSPORTER"/>
    <property type="match status" value="1"/>
</dbReference>
<name>A0A7X0MF90_9HYPH</name>
<feature type="signal peptide" evidence="2">
    <location>
        <begin position="1"/>
        <end position="33"/>
    </location>
</feature>
<dbReference type="SMART" id="SM00869">
    <property type="entry name" value="Autotransporter"/>
    <property type="match status" value="1"/>
</dbReference>